<dbReference type="Gene3D" id="1.10.8.10">
    <property type="entry name" value="DNA helicase RuvA subunit, C-terminal domain"/>
    <property type="match status" value="1"/>
</dbReference>
<evidence type="ECO:0000259" key="3">
    <source>
        <dbReference type="PROSITE" id="PS50030"/>
    </source>
</evidence>
<evidence type="ECO:0000256" key="1">
    <source>
        <dbReference type="PROSITE-ProRule" id="PRU00723"/>
    </source>
</evidence>
<dbReference type="KEGG" id="tbr:Tb09.160.2090"/>
<name>Q38FI4_TRYB2</name>
<dbReference type="Pfam" id="PF01713">
    <property type="entry name" value="Smr"/>
    <property type="match status" value="1"/>
</dbReference>
<evidence type="ECO:0000313" key="6">
    <source>
        <dbReference type="EMBL" id="EAN76436.1"/>
    </source>
</evidence>
<dbReference type="CDD" id="cd14279">
    <property type="entry name" value="CUE"/>
    <property type="match status" value="1"/>
</dbReference>
<feature type="region of interest" description="Disordered" evidence="2">
    <location>
        <begin position="369"/>
        <end position="397"/>
    </location>
</feature>
<dbReference type="OrthoDB" id="3231855at2759"/>
<dbReference type="RefSeq" id="XP_803648.1">
    <property type="nucleotide sequence ID" value="XM_798555.1"/>
</dbReference>
<dbReference type="Proteomes" id="UP000008524">
    <property type="component" value="Chromosome 9"/>
</dbReference>
<keyword evidence="7" id="KW-1185">Reference proteome</keyword>
<dbReference type="GO" id="GO:0005737">
    <property type="term" value="C:cytoplasm"/>
    <property type="evidence" value="ECO:0006056"/>
    <property type="project" value="Others"/>
</dbReference>
<keyword evidence="1" id="KW-0863">Zinc-finger</keyword>
<evidence type="ECO:0000259" key="4">
    <source>
        <dbReference type="PROSITE" id="PS50103"/>
    </source>
</evidence>
<evidence type="ECO:0000313" key="7">
    <source>
        <dbReference type="Proteomes" id="UP000008524"/>
    </source>
</evidence>
<dbReference type="PANTHER" id="PTHR46535">
    <property type="entry name" value="NEDD4-BINDING PROTEIN 2"/>
    <property type="match status" value="1"/>
</dbReference>
<feature type="domain" description="UBA" evidence="3">
    <location>
        <begin position="2"/>
        <end position="42"/>
    </location>
</feature>
<dbReference type="GO" id="GO:0003723">
    <property type="term" value="F:RNA binding"/>
    <property type="evidence" value="ECO:0000255"/>
    <property type="project" value="GeneDB"/>
</dbReference>
<dbReference type="InterPro" id="IPR015940">
    <property type="entry name" value="UBA"/>
</dbReference>
<dbReference type="eggNOG" id="KOG2401">
    <property type="taxonomic scope" value="Eukaryota"/>
</dbReference>
<dbReference type="EMBL" id="CM000207">
    <property type="protein sequence ID" value="EAN76436.1"/>
    <property type="molecule type" value="Genomic_DNA"/>
</dbReference>
<dbReference type="Gene3D" id="3.30.1370.110">
    <property type="match status" value="1"/>
</dbReference>
<dbReference type="SMART" id="SM01162">
    <property type="entry name" value="DUF1771"/>
    <property type="match status" value="1"/>
</dbReference>
<dbReference type="VEuPathDB" id="TriTrypDB:Tb927.9.3460"/>
<dbReference type="GO" id="GO:0004519">
    <property type="term" value="F:endonuclease activity"/>
    <property type="evidence" value="ECO:0000318"/>
    <property type="project" value="GO_Central"/>
</dbReference>
<dbReference type="InterPro" id="IPR052772">
    <property type="entry name" value="Endo/PolyKinase_Domain-Protein"/>
</dbReference>
<evidence type="ECO:0000259" key="5">
    <source>
        <dbReference type="PROSITE" id="PS50828"/>
    </source>
</evidence>
<feature type="domain" description="C3H1-type" evidence="4">
    <location>
        <begin position="273"/>
        <end position="300"/>
    </location>
</feature>
<dbReference type="InterPro" id="IPR000571">
    <property type="entry name" value="Znf_CCCH"/>
</dbReference>
<feature type="compositionally biased region" description="Basic and acidic residues" evidence="2">
    <location>
        <begin position="54"/>
        <end position="72"/>
    </location>
</feature>
<feature type="domain" description="Smr" evidence="5">
    <location>
        <begin position="713"/>
        <end position="769"/>
    </location>
</feature>
<keyword evidence="1" id="KW-0479">Metal-binding</keyword>
<dbReference type="GeneID" id="3659946"/>
<dbReference type="InterPro" id="IPR002625">
    <property type="entry name" value="Smr_dom"/>
</dbReference>
<gene>
    <name evidence="6" type="ORF">Tb09.160.2090</name>
</gene>
<organism evidence="6 7">
    <name type="scientific">Trypanosoma brucei brucei (strain 927/4 GUTat10.1)</name>
    <dbReference type="NCBI Taxonomy" id="185431"/>
    <lineage>
        <taxon>Eukaryota</taxon>
        <taxon>Discoba</taxon>
        <taxon>Euglenozoa</taxon>
        <taxon>Kinetoplastea</taxon>
        <taxon>Metakinetoplastina</taxon>
        <taxon>Trypanosomatida</taxon>
        <taxon>Trypanosomatidae</taxon>
        <taxon>Trypanosoma</taxon>
    </lineage>
</organism>
<dbReference type="PROSITE" id="PS50828">
    <property type="entry name" value="SMR"/>
    <property type="match status" value="1"/>
</dbReference>
<feature type="zinc finger region" description="C3H1-type" evidence="1">
    <location>
        <begin position="273"/>
        <end position="300"/>
    </location>
</feature>
<protein>
    <submittedName>
        <fullName evidence="6">Uncharacterized protein</fullName>
    </submittedName>
</protein>
<dbReference type="InterPro" id="IPR036063">
    <property type="entry name" value="Smr_dom_sf"/>
</dbReference>
<reference evidence="6 7" key="2">
    <citation type="journal article" date="2005" name="Science">
        <title>The genome of the African trypanosome Trypanosoma brucei.</title>
        <authorList>
            <person name="Berriman M."/>
            <person name="Ghedin E."/>
            <person name="Hertz-Fowler C."/>
            <person name="Blandin G."/>
            <person name="Renauld H."/>
            <person name="Bartholomeu D.C."/>
            <person name="Lennard N.J."/>
            <person name="Caler E."/>
            <person name="Hamlin N.E."/>
            <person name="Haas B."/>
            <person name="Bohme U."/>
            <person name="Hannick L."/>
            <person name="Aslett M.A."/>
            <person name="Shallom J."/>
            <person name="Marcello L."/>
            <person name="Hou L."/>
            <person name="Wickstead B."/>
            <person name="Alsmark U.C."/>
            <person name="Arrowsmith C."/>
            <person name="Atkin R.J."/>
            <person name="Barron A.J."/>
            <person name="Bringaud F."/>
            <person name="Brooks K."/>
            <person name="Carrington M."/>
            <person name="Cherevach I."/>
            <person name="Chillingworth T.J."/>
            <person name="Churcher C."/>
            <person name="Clark L.N."/>
            <person name="Corton C.H."/>
            <person name="Cronin A."/>
            <person name="Davies R.M."/>
            <person name="Doggett J."/>
            <person name="Djikeng A."/>
            <person name="Feldblyum T."/>
            <person name="Field M.C."/>
            <person name="Fraser A."/>
            <person name="Goodhead I."/>
            <person name="Hance Z."/>
            <person name="Harper D."/>
            <person name="Harris B.R."/>
            <person name="Hauser H."/>
            <person name="Hostetler J."/>
            <person name="Ivens A."/>
            <person name="Jagels K."/>
            <person name="Johnson D."/>
            <person name="Johnson J."/>
            <person name="Jones K."/>
            <person name="Kerhornou A.X."/>
            <person name="Koo H."/>
            <person name="Larke N."/>
            <person name="Landfear S."/>
            <person name="Larkin C."/>
            <person name="Leech V."/>
            <person name="Line A."/>
            <person name="Lord A."/>
            <person name="Macleod A."/>
            <person name="Mooney P.J."/>
            <person name="Moule S."/>
            <person name="Martin D.M."/>
            <person name="Morgan G.W."/>
            <person name="Mungall K."/>
            <person name="Norbertczak H."/>
            <person name="Ormond D."/>
            <person name="Pai G."/>
            <person name="Peacock C.S."/>
            <person name="Peterson J."/>
            <person name="Quail M.A."/>
            <person name="Rabbinowitsch E."/>
            <person name="Rajandream M.A."/>
            <person name="Reitter C."/>
            <person name="Salzberg S.L."/>
            <person name="Sanders M."/>
            <person name="Schobel S."/>
            <person name="Sharp S."/>
            <person name="Simmonds M."/>
            <person name="Simpson A.J."/>
            <person name="Tallon L."/>
            <person name="Turner C.M."/>
            <person name="Tait A."/>
            <person name="Tivey A.R."/>
            <person name="Van Aken S."/>
            <person name="Walker D."/>
            <person name="Wanless D."/>
            <person name="Wang S."/>
            <person name="White B."/>
            <person name="White O."/>
            <person name="Whitehead S."/>
            <person name="Woodward J."/>
            <person name="Wortman J."/>
            <person name="Adams M.D."/>
            <person name="Embley T.M."/>
            <person name="Gull K."/>
            <person name="Ullu E."/>
            <person name="Barry J.D."/>
            <person name="Fairlamb A.H."/>
            <person name="Opperdoes F."/>
            <person name="Barrell B.G."/>
            <person name="Donelson J.E."/>
            <person name="Hall N."/>
            <person name="Fraser C.M."/>
            <person name="Melville S.E."/>
            <person name="El-Sayed N.M."/>
        </authorList>
    </citation>
    <scope>NUCLEOTIDE SEQUENCE [LARGE SCALE GENOMIC DNA]</scope>
    <source>
        <strain evidence="6 7">927/4 GUTat10.1</strain>
    </source>
</reference>
<evidence type="ECO:0000256" key="2">
    <source>
        <dbReference type="SAM" id="MobiDB-lite"/>
    </source>
</evidence>
<dbReference type="SUPFAM" id="SSF160443">
    <property type="entry name" value="SMR domain-like"/>
    <property type="match status" value="1"/>
</dbReference>
<dbReference type="GO" id="GO:0008270">
    <property type="term" value="F:zinc ion binding"/>
    <property type="evidence" value="ECO:0007669"/>
    <property type="project" value="UniProtKB-KW"/>
</dbReference>
<dbReference type="Pfam" id="PF08590">
    <property type="entry name" value="DUF1771"/>
    <property type="match status" value="1"/>
</dbReference>
<dbReference type="PROSITE" id="PS50103">
    <property type="entry name" value="ZF_C3H1"/>
    <property type="match status" value="2"/>
</dbReference>
<feature type="domain" description="C3H1-type" evidence="4">
    <location>
        <begin position="97"/>
        <end position="124"/>
    </location>
</feature>
<feature type="zinc finger region" description="C3H1-type" evidence="1">
    <location>
        <begin position="97"/>
        <end position="124"/>
    </location>
</feature>
<feature type="region of interest" description="Disordered" evidence="2">
    <location>
        <begin position="50"/>
        <end position="72"/>
    </location>
</feature>
<sequence>MGRKDDAIKKLISLNFSKSKATEALKEANGDFDVALRILQNKKVKEQQVPVKSLAEKPKLSGNDDRVGDGGEVKQRKHPCIVQYKKCQYGKFCRLRDYPGDVCINYFNGTCLYGNFCKRRHYVDGVDIRADQRPETSSGIVKHQSGTIRISRSCGNGVFVGDVIQCVDEESSSQLAGATPEPCRFNLIQGSEPTYTDPRALDWQSRATSVIGTTPTPFLDAVRQNAQKQAFEEVAPTSPVPLSVTSRAISRNKHPCIAQRGCCKYGKNCLHADRDADVCVFFLNGRCAREGSCKYRHESDAEYLRRVRPDLWGGGCDDASQGGETVPLTAEKVLKDVTRARWCQADDGEVKDGERYQQTGVSLSDFLPTARVDDAPEGGTQRGEHDEDSMAPDQSGDNEFASLLSLIDAFPSAEPYLLLHALRCADGNPHYAADVINRVSNIDSTEDIDLCFLASRLEDEDEEREAAIRDKHEWFLTLCTLFPGVDTPSIQAVLDRCGGEYGEAYDILLCQSGSVTAKAYGTAWSGKVKGSEEARVEKLCGMYPGLPKDVVQNAFGTADGNFLVASGILNDMTKDMLVAGDVVADSHPCPARGKVVVTTKRTSEEDEPKKVSFQFPVSSPSREEVEAFYNSVKNEVRELGDWRRVREQAYIINSCRIRVLKHAAAAYRRGDGEAAKTLSRHGKELGAQYQRLNRIAMVALERERLYSSPVVTLDLHGFHVEEAIEVVRRRVKLCQQKGVRNLQIVTGSGKHSRGGNSALHSAVLKQLQEDTQLDGIVKIGSIKPAFFDVQIAPRRK</sequence>
<dbReference type="SMART" id="SM00463">
    <property type="entry name" value="SMR"/>
    <property type="match status" value="1"/>
</dbReference>
<dbReference type="STRING" id="185431.Q38FI4"/>
<accession>Q38FI4</accession>
<dbReference type="SUPFAM" id="SSF46934">
    <property type="entry name" value="UBA-like"/>
    <property type="match status" value="2"/>
</dbReference>
<dbReference type="SMART" id="SM00356">
    <property type="entry name" value="ZnF_C3H1"/>
    <property type="match status" value="3"/>
</dbReference>
<dbReference type="PANTHER" id="PTHR46535:SF1">
    <property type="entry name" value="NEDD4-BINDING PROTEIN 2"/>
    <property type="match status" value="1"/>
</dbReference>
<dbReference type="InParanoid" id="Q38FI4"/>
<dbReference type="PaxDb" id="5691-EAN76436"/>
<dbReference type="PROSITE" id="PS50030">
    <property type="entry name" value="UBA"/>
    <property type="match status" value="1"/>
</dbReference>
<proteinExistence type="predicted"/>
<dbReference type="InterPro" id="IPR009060">
    <property type="entry name" value="UBA-like_sf"/>
</dbReference>
<dbReference type="InterPro" id="IPR013899">
    <property type="entry name" value="DUF1771"/>
</dbReference>
<reference evidence="6 7" key="1">
    <citation type="journal article" date="2005" name="Science">
        <title>Comparative genomics of trypanosomatid parasitic protozoa.</title>
        <authorList>
            <person name="El-Sayed N.M."/>
            <person name="Myler P.J."/>
            <person name="Blandin G."/>
            <person name="Berriman M."/>
            <person name="Crabtree J."/>
            <person name="Aggarwal G."/>
            <person name="Caler E."/>
            <person name="Renauld H."/>
            <person name="Worthey E.A."/>
            <person name="Hertz-Fowler C."/>
            <person name="Ghedin E."/>
            <person name="Peacock C."/>
            <person name="Bartholomeu D.C."/>
            <person name="Haas B.J."/>
            <person name="Tran A.N."/>
            <person name="Wortman J.R."/>
            <person name="Alsmark U.C."/>
            <person name="Angiuoli S."/>
            <person name="Anupama A."/>
            <person name="Badger J."/>
            <person name="Bringaud F."/>
            <person name="Cadag E."/>
            <person name="Carlton J.M."/>
            <person name="Cerqueira G.C."/>
            <person name="Creasy T."/>
            <person name="Delcher A.L."/>
            <person name="Djikeng A."/>
            <person name="Embley T.M."/>
            <person name="Hauser C."/>
            <person name="Ivens A.C."/>
            <person name="Kummerfeld S.K."/>
            <person name="Pereira-Leal J.B."/>
            <person name="Nilsson D."/>
            <person name="Peterson J."/>
            <person name="Salzberg S.L."/>
            <person name="Shallom J."/>
            <person name="Silva J.C."/>
            <person name="Sundaram J."/>
            <person name="Westenberger S."/>
            <person name="White O."/>
            <person name="Melville S.E."/>
            <person name="Donelson J.E."/>
            <person name="Andersson B."/>
            <person name="Stuart K.D."/>
            <person name="Hall N."/>
        </authorList>
    </citation>
    <scope>NUCLEOTIDE SEQUENCE [LARGE SCALE GENOMIC DNA]</scope>
    <source>
        <strain evidence="6 7">927/4 GUTat10.1</strain>
    </source>
</reference>
<dbReference type="AlphaFoldDB" id="Q38FI4"/>
<dbReference type="OMA" id="NRMAMLA"/>
<keyword evidence="1" id="KW-0862">Zinc</keyword>